<feature type="transmembrane region" description="Helical" evidence="1">
    <location>
        <begin position="54"/>
        <end position="77"/>
    </location>
</feature>
<reference evidence="2" key="1">
    <citation type="submission" date="2024-05" db="EMBL/GenBank/DDBJ databases">
        <title>The Natural Products Discovery Center: Release of the First 8490 Sequenced Strains for Exploring Actinobacteria Biosynthetic Diversity.</title>
        <authorList>
            <person name="Kalkreuter E."/>
            <person name="Kautsar S.A."/>
            <person name="Yang D."/>
            <person name="Bader C.D."/>
            <person name="Teijaro C.N."/>
            <person name="Fluegel L."/>
            <person name="Davis C.M."/>
            <person name="Simpson J.R."/>
            <person name="Lauterbach L."/>
            <person name="Steele A.D."/>
            <person name="Gui C."/>
            <person name="Meng S."/>
            <person name="Li G."/>
            <person name="Viehrig K."/>
            <person name="Ye F."/>
            <person name="Su P."/>
            <person name="Kiefer A.F."/>
            <person name="Nichols A."/>
            <person name="Cepeda A.J."/>
            <person name="Yan W."/>
            <person name="Fan B."/>
            <person name="Jiang Y."/>
            <person name="Adhikari A."/>
            <person name="Zheng C.-J."/>
            <person name="Schuster L."/>
            <person name="Cowan T.M."/>
            <person name="Smanski M.J."/>
            <person name="Chevrette M.G."/>
            <person name="de Carvalho L.P.S."/>
            <person name="Shen B."/>
        </authorList>
    </citation>
    <scope>NUCLEOTIDE SEQUENCE</scope>
    <source>
        <strain evidence="2">NPDC080035</strain>
    </source>
</reference>
<evidence type="ECO:0000313" key="2">
    <source>
        <dbReference type="EMBL" id="XBM48571.1"/>
    </source>
</evidence>
<protein>
    <submittedName>
        <fullName evidence="2">Uncharacterized protein</fullName>
    </submittedName>
</protein>
<evidence type="ECO:0000256" key="1">
    <source>
        <dbReference type="SAM" id="Phobius"/>
    </source>
</evidence>
<feature type="transmembrane region" description="Helical" evidence="1">
    <location>
        <begin position="89"/>
        <end position="110"/>
    </location>
</feature>
<organism evidence="2">
    <name type="scientific">Leifsonia sp. NPDC080035</name>
    <dbReference type="NCBI Taxonomy" id="3143936"/>
    <lineage>
        <taxon>Bacteria</taxon>
        <taxon>Bacillati</taxon>
        <taxon>Actinomycetota</taxon>
        <taxon>Actinomycetes</taxon>
        <taxon>Micrococcales</taxon>
        <taxon>Microbacteriaceae</taxon>
        <taxon>Leifsonia</taxon>
    </lineage>
</organism>
<gene>
    <name evidence="2" type="ORF">AAME72_01640</name>
</gene>
<keyword evidence="1" id="KW-0812">Transmembrane</keyword>
<keyword evidence="1" id="KW-0472">Membrane</keyword>
<keyword evidence="1" id="KW-1133">Transmembrane helix</keyword>
<sequence length="156" mass="16552">MSDEPVRIHPVLGRDAAVVLVVGGTLIGATAGFLHLIDFELESDTGGQLLSPQLFFYGPAAAFVGLLAGTAQYLWFLRARRPERLWWRYAGGFVSAFLVAAAGFGAVWLTTPPTTLGGLSDPLSALLTSAALQVVTARSIRSHRNVESRGPRSTSG</sequence>
<dbReference type="EMBL" id="CP157390">
    <property type="protein sequence ID" value="XBM48571.1"/>
    <property type="molecule type" value="Genomic_DNA"/>
</dbReference>
<name>A0AAU7GFA7_9MICO</name>
<proteinExistence type="predicted"/>
<accession>A0AAU7GFA7</accession>
<dbReference type="AlphaFoldDB" id="A0AAU7GFA7"/>
<dbReference type="RefSeq" id="WP_348788518.1">
    <property type="nucleotide sequence ID" value="NZ_CP157390.1"/>
</dbReference>
<feature type="transmembrane region" description="Helical" evidence="1">
    <location>
        <begin position="12"/>
        <end position="34"/>
    </location>
</feature>